<dbReference type="InterPro" id="IPR050890">
    <property type="entry name" value="PTS_EIIA_component"/>
</dbReference>
<dbReference type="PATRIC" id="fig|1231377.3.peg.1311"/>
<dbReference type="AlphaFoldDB" id="K2PV19"/>
<evidence type="ECO:0000256" key="4">
    <source>
        <dbReference type="ARBA" id="ARBA00022679"/>
    </source>
</evidence>
<evidence type="ECO:0000256" key="3">
    <source>
        <dbReference type="ARBA" id="ARBA00022597"/>
    </source>
</evidence>
<evidence type="ECO:0000256" key="1">
    <source>
        <dbReference type="ARBA" id="ARBA00004496"/>
    </source>
</evidence>
<comment type="subcellular location">
    <subcellularLocation>
        <location evidence="1">Cytoplasm</location>
    </subcellularLocation>
</comment>
<dbReference type="GO" id="GO:0005737">
    <property type="term" value="C:cytoplasm"/>
    <property type="evidence" value="ECO:0007669"/>
    <property type="project" value="UniProtKB-SubCell"/>
</dbReference>
<comment type="caution">
    <text evidence="8">The sequence shown here is derived from an EMBL/GenBank/DDBJ whole genome shotgun (WGS) entry which is preliminary data.</text>
</comment>
<evidence type="ECO:0000256" key="5">
    <source>
        <dbReference type="ARBA" id="ARBA00022683"/>
    </source>
</evidence>
<dbReference type="GO" id="GO:0016301">
    <property type="term" value="F:kinase activity"/>
    <property type="evidence" value="ECO:0007669"/>
    <property type="project" value="UniProtKB-KW"/>
</dbReference>
<dbReference type="GO" id="GO:0009401">
    <property type="term" value="P:phosphoenolpyruvate-dependent sugar phosphotransferase system"/>
    <property type="evidence" value="ECO:0007669"/>
    <property type="project" value="UniProtKB-KW"/>
</dbReference>
<keyword evidence="2" id="KW-0813">Transport</keyword>
<feature type="domain" description="PTS EIIA type-1" evidence="7">
    <location>
        <begin position="33"/>
        <end position="139"/>
    </location>
</feature>
<keyword evidence="5" id="KW-0598">Phosphotransferase system</keyword>
<dbReference type="InterPro" id="IPR011055">
    <property type="entry name" value="Dup_hybrid_motif"/>
</dbReference>
<evidence type="ECO:0000313" key="8">
    <source>
        <dbReference type="EMBL" id="EKF51291.1"/>
    </source>
</evidence>
<evidence type="ECO:0000313" key="9">
    <source>
        <dbReference type="Proteomes" id="UP000006787"/>
    </source>
</evidence>
<evidence type="ECO:0000259" key="7">
    <source>
        <dbReference type="PROSITE" id="PS51093"/>
    </source>
</evidence>
<dbReference type="eggNOG" id="COG2190">
    <property type="taxonomic scope" value="Bacteria"/>
</dbReference>
<dbReference type="Pfam" id="PF00358">
    <property type="entry name" value="PTS_EIIA_1"/>
    <property type="match status" value="1"/>
</dbReference>
<evidence type="ECO:0000256" key="6">
    <source>
        <dbReference type="ARBA" id="ARBA00022777"/>
    </source>
</evidence>
<accession>K2PV19</accession>
<dbReference type="PROSITE" id="PS00371">
    <property type="entry name" value="PTS_EIIA_TYPE_1_HIS"/>
    <property type="match status" value="1"/>
</dbReference>
<name>K2PV19_9LACT</name>
<dbReference type="RefSeq" id="WP_003135804.1">
    <property type="nucleotide sequence ID" value="NZ_AMQS01000016.1"/>
</dbReference>
<dbReference type="PANTHER" id="PTHR45008">
    <property type="entry name" value="PTS SYSTEM GLUCOSE-SPECIFIC EIIA COMPONENT"/>
    <property type="match status" value="1"/>
</dbReference>
<sequence length="168" mass="18236">MFSKSHKNKMFKEDVTIYAPMDGEIIDLTQVPEEIFAKKLMGEGYAIEPEVRGTKATIYSPASGEITICQGHAVGLRRADGLELFLHIGIDTVSLNGEPFDISLKIGDFVQGGEKIGSVRWHKIQEANLPLTTTVLITNTSSALENLQVNYGSAKSGKAIGEAIAKKK</sequence>
<proteinExistence type="predicted"/>
<dbReference type="NCBIfam" id="TIGR00830">
    <property type="entry name" value="PTBA"/>
    <property type="match status" value="1"/>
</dbReference>
<dbReference type="PANTHER" id="PTHR45008:SF1">
    <property type="entry name" value="PTS SYSTEM GLUCOSE-SPECIFIC EIIA COMPONENT"/>
    <property type="match status" value="1"/>
</dbReference>
<keyword evidence="3" id="KW-0762">Sugar transport</keyword>
<dbReference type="PROSITE" id="PS51093">
    <property type="entry name" value="PTS_EIIA_TYPE_1"/>
    <property type="match status" value="1"/>
</dbReference>
<evidence type="ECO:0000256" key="2">
    <source>
        <dbReference type="ARBA" id="ARBA00022448"/>
    </source>
</evidence>
<protein>
    <submittedName>
        <fullName evidence="8">Phosphotransferase system IIA component</fullName>
    </submittedName>
</protein>
<dbReference type="Gene3D" id="2.70.70.10">
    <property type="entry name" value="Glucose Permease (Domain IIA)"/>
    <property type="match status" value="1"/>
</dbReference>
<gene>
    <name evidence="8" type="ORF">C426_1314</name>
</gene>
<keyword evidence="6" id="KW-0418">Kinase</keyword>
<organism evidence="8 9">
    <name type="scientific">Lactococcus garvieae DCC43</name>
    <dbReference type="NCBI Taxonomy" id="1231377"/>
    <lineage>
        <taxon>Bacteria</taxon>
        <taxon>Bacillati</taxon>
        <taxon>Bacillota</taxon>
        <taxon>Bacilli</taxon>
        <taxon>Lactobacillales</taxon>
        <taxon>Streptococcaceae</taxon>
        <taxon>Lactococcus</taxon>
    </lineage>
</organism>
<dbReference type="InterPro" id="IPR001127">
    <property type="entry name" value="PTS_EIIA_1_perm"/>
</dbReference>
<reference evidence="8 9" key="1">
    <citation type="journal article" date="2012" name="J. Bacteriol.">
        <title>Genome Sequence of the Bacteriocin-Producing Strain Lactococcus garvieae DCC43.</title>
        <authorList>
            <person name="Gabrielsen C."/>
            <person name="Brede D.A."/>
            <person name="Hernandez P.E."/>
            <person name="Nes I.F."/>
            <person name="Diep D.B."/>
        </authorList>
    </citation>
    <scope>NUCLEOTIDE SEQUENCE [LARGE SCALE GENOMIC DNA]</scope>
    <source>
        <strain evidence="8 9">DCC43</strain>
    </source>
</reference>
<dbReference type="EMBL" id="AMQS01000016">
    <property type="protein sequence ID" value="EKF51291.1"/>
    <property type="molecule type" value="Genomic_DNA"/>
</dbReference>
<keyword evidence="4 8" id="KW-0808">Transferase</keyword>
<dbReference type="SUPFAM" id="SSF51261">
    <property type="entry name" value="Duplicated hybrid motif"/>
    <property type="match status" value="1"/>
</dbReference>
<dbReference type="Proteomes" id="UP000006787">
    <property type="component" value="Unassembled WGS sequence"/>
</dbReference>